<proteinExistence type="predicted"/>
<accession>A0A0F0LAH4</accession>
<dbReference type="Proteomes" id="UP000033640">
    <property type="component" value="Unassembled WGS sequence"/>
</dbReference>
<keyword evidence="1" id="KW-0812">Transmembrane</keyword>
<protein>
    <submittedName>
        <fullName evidence="2">Uncharacterized protein</fullName>
    </submittedName>
</protein>
<dbReference type="OrthoDB" id="3818356at2"/>
<dbReference type="PATRIC" id="fig|82380.11.peg.963"/>
<evidence type="ECO:0000313" key="3">
    <source>
        <dbReference type="Proteomes" id="UP000033640"/>
    </source>
</evidence>
<feature type="transmembrane region" description="Helical" evidence="1">
    <location>
        <begin position="18"/>
        <end position="40"/>
    </location>
</feature>
<keyword evidence="1" id="KW-1133">Transmembrane helix</keyword>
<reference evidence="2 3" key="1">
    <citation type="submission" date="2015-02" db="EMBL/GenBank/DDBJ databases">
        <title>Draft genome sequences of ten Microbacterium spp. with emphasis on heavy metal contaminated environments.</title>
        <authorList>
            <person name="Corretto E."/>
        </authorList>
    </citation>
    <scope>NUCLEOTIDE SEQUENCE [LARGE SCALE GENOMIC DNA]</scope>
    <source>
        <strain evidence="2 3">BEL4b</strain>
    </source>
</reference>
<organism evidence="2 3">
    <name type="scientific">Microbacterium oxydans</name>
    <dbReference type="NCBI Taxonomy" id="82380"/>
    <lineage>
        <taxon>Bacteria</taxon>
        <taxon>Bacillati</taxon>
        <taxon>Actinomycetota</taxon>
        <taxon>Actinomycetes</taxon>
        <taxon>Micrococcales</taxon>
        <taxon>Microbacteriaceae</taxon>
        <taxon>Microbacterium</taxon>
    </lineage>
</organism>
<dbReference type="RefSeq" id="WP_045278364.1">
    <property type="nucleotide sequence ID" value="NZ_CAKKLT010000019.1"/>
</dbReference>
<dbReference type="AlphaFoldDB" id="A0A0F0LAH4"/>
<comment type="caution">
    <text evidence="2">The sequence shown here is derived from an EMBL/GenBank/DDBJ whole genome shotgun (WGS) entry which is preliminary data.</text>
</comment>
<evidence type="ECO:0000313" key="2">
    <source>
        <dbReference type="EMBL" id="KJL30182.1"/>
    </source>
</evidence>
<sequence>MHTVETKAPRRSRLGVDLALLAVVGVVLIAAIGAGGATLYQQFASPSAFVVRYLDLLSSGRAADALRIPGVAIDRATLSAAGIDTAASEAMLRRSALAPLTDVHVESEHPAEQGTEVTVSYQASGHHGTSTFVIEQDGWVGVSPNWRFQTSPLAVIDLTLRGADQFAVNGFEVDRRQVSSAGAEAGALDPLPLLVFTPGLYAVTVDTPIAESSGIGVLADTPLAVTPLEVQTTPTDEFIGVVQQRVEQFLQECATQEVLQPTACPFGLQVRNRIASLPVWSIATQPRVTVMPDETGHWQIPPAHAVAHLEVEIKSLFDGSIQEVSEDVPFTVNGSIVILPDGSASIRVGSPDETPQD</sequence>
<evidence type="ECO:0000256" key="1">
    <source>
        <dbReference type="SAM" id="Phobius"/>
    </source>
</evidence>
<name>A0A0F0LAH4_9MICO</name>
<dbReference type="EMBL" id="JYIW01000020">
    <property type="protein sequence ID" value="KJL30182.1"/>
    <property type="molecule type" value="Genomic_DNA"/>
</dbReference>
<gene>
    <name evidence="2" type="ORF">RS83_00932</name>
</gene>
<keyword evidence="1" id="KW-0472">Membrane</keyword>